<feature type="transmembrane region" description="Helical" evidence="6">
    <location>
        <begin position="257"/>
        <end position="280"/>
    </location>
</feature>
<evidence type="ECO:0000313" key="9">
    <source>
        <dbReference type="Proteomes" id="UP000694546"/>
    </source>
</evidence>
<evidence type="ECO:0000256" key="3">
    <source>
        <dbReference type="ARBA" id="ARBA00022989"/>
    </source>
</evidence>
<evidence type="ECO:0000259" key="7">
    <source>
        <dbReference type="PROSITE" id="PS50261"/>
    </source>
</evidence>
<dbReference type="AlphaFoldDB" id="A0A8C5A2V4"/>
<dbReference type="Ensembl" id="ENSGMOT00000050197.1">
    <property type="protein sequence ID" value="ENSGMOP00000025780.1"/>
    <property type="gene ID" value="ENSGMOG00000008550.2"/>
</dbReference>
<proteinExistence type="predicted"/>
<evidence type="ECO:0000256" key="4">
    <source>
        <dbReference type="ARBA" id="ARBA00023136"/>
    </source>
</evidence>
<dbReference type="GO" id="GO:0007189">
    <property type="term" value="P:adenylate cyclase-activating G protein-coupled receptor signaling pathway"/>
    <property type="evidence" value="ECO:0007669"/>
    <property type="project" value="TreeGrafter"/>
</dbReference>
<keyword evidence="9" id="KW-1185">Reference proteome</keyword>
<reference evidence="8" key="2">
    <citation type="submission" date="2025-09" db="UniProtKB">
        <authorList>
            <consortium name="Ensembl"/>
        </authorList>
    </citation>
    <scope>IDENTIFICATION</scope>
</reference>
<feature type="transmembrane region" description="Helical" evidence="6">
    <location>
        <begin position="327"/>
        <end position="345"/>
    </location>
</feature>
<evidence type="ECO:0000256" key="6">
    <source>
        <dbReference type="SAM" id="Phobius"/>
    </source>
</evidence>
<dbReference type="GO" id="GO:0016020">
    <property type="term" value="C:membrane"/>
    <property type="evidence" value="ECO:0007669"/>
    <property type="project" value="UniProtKB-SubCell"/>
</dbReference>
<comment type="subcellular location">
    <subcellularLocation>
        <location evidence="1">Membrane</location>
        <topology evidence="1">Multi-pass membrane protein</topology>
    </subcellularLocation>
</comment>
<feature type="transmembrane region" description="Helical" evidence="6">
    <location>
        <begin position="177"/>
        <end position="201"/>
    </location>
</feature>
<protein>
    <recommendedName>
        <fullName evidence="7">G-protein coupled receptors family 2 profile 2 domain-containing protein</fullName>
    </recommendedName>
</protein>
<dbReference type="InterPro" id="IPR017981">
    <property type="entry name" value="GPCR_2-like_7TM"/>
</dbReference>
<dbReference type="InterPro" id="IPR051587">
    <property type="entry name" value="Adhesion_GPCR"/>
</dbReference>
<evidence type="ECO:0000256" key="2">
    <source>
        <dbReference type="ARBA" id="ARBA00022692"/>
    </source>
</evidence>
<dbReference type="InterPro" id="IPR000832">
    <property type="entry name" value="GPCR_2_secretin-like"/>
</dbReference>
<accession>A0A8C5A2V4</accession>
<feature type="transmembrane region" description="Helical" evidence="6">
    <location>
        <begin position="103"/>
        <end position="127"/>
    </location>
</feature>
<evidence type="ECO:0000256" key="5">
    <source>
        <dbReference type="SAM" id="MobiDB-lite"/>
    </source>
</evidence>
<dbReference type="PRINTS" id="PR00249">
    <property type="entry name" value="GPCRSECRETIN"/>
</dbReference>
<feature type="transmembrane region" description="Helical" evidence="6">
    <location>
        <begin position="139"/>
        <end position="157"/>
    </location>
</feature>
<feature type="transmembrane region" description="Helical" evidence="6">
    <location>
        <begin position="208"/>
        <end position="232"/>
    </location>
</feature>
<sequence length="382" mass="42753">GEWVYLVIDSRYIYFSLLLTNVLVNTLNVKVIPLGPGERYLTSSPLPFQDLINAASNMLNQSWEAVNITDGNETVCECSHLTPFSALMSKTTLILPFLDELTYLGLGVSICALLLFLIIEALVWSAVVKSNLSHFRHTSLVNIAVSLLLADLCFLASSFPDKISENVCLVFTICQHLFFLTMFCWMLCLSVMLVHQLIFVFNPLRKRVFMFLSSIVGYIVPMLIVGSTYVYYKYTGSDYRKKGTCWLTYEGLLRGSIHAFLLPVGVVVLTNLFSMCVVILTLTKTAVPDDNKSDAETAKSILKVMLFLTPAFGLTWILGFVITQSGLMIFITYAFTILNSFQVRGEPWRVRHQARRVTTPPTPQRTEAGVEGDAGDGGLRWC</sequence>
<dbReference type="PANTHER" id="PTHR45813:SF2">
    <property type="entry name" value="ADHESION G-PROTEIN COUPLED RECEPTOR F3"/>
    <property type="match status" value="1"/>
</dbReference>
<reference evidence="8" key="1">
    <citation type="submission" date="2025-08" db="UniProtKB">
        <authorList>
            <consortium name="Ensembl"/>
        </authorList>
    </citation>
    <scope>IDENTIFICATION</scope>
</reference>
<feature type="transmembrane region" description="Helical" evidence="6">
    <location>
        <begin position="301"/>
        <end position="321"/>
    </location>
</feature>
<dbReference type="SUPFAM" id="SSF81321">
    <property type="entry name" value="Family A G protein-coupled receptor-like"/>
    <property type="match status" value="1"/>
</dbReference>
<keyword evidence="4 6" id="KW-0472">Membrane</keyword>
<dbReference type="Gene3D" id="1.20.1070.10">
    <property type="entry name" value="Rhodopsin 7-helix transmembrane proteins"/>
    <property type="match status" value="1"/>
</dbReference>
<dbReference type="Pfam" id="PF00002">
    <property type="entry name" value="7tm_2"/>
    <property type="match status" value="1"/>
</dbReference>
<feature type="region of interest" description="Disordered" evidence="5">
    <location>
        <begin position="352"/>
        <end position="382"/>
    </location>
</feature>
<dbReference type="GeneTree" id="ENSGT00940000154603"/>
<keyword evidence="3 6" id="KW-1133">Transmembrane helix</keyword>
<keyword evidence="2 6" id="KW-0812">Transmembrane</keyword>
<name>A0A8C5A2V4_GADMO</name>
<dbReference type="Proteomes" id="UP000694546">
    <property type="component" value="Chromosome 21"/>
</dbReference>
<dbReference type="GO" id="GO:0004930">
    <property type="term" value="F:G protein-coupled receptor activity"/>
    <property type="evidence" value="ECO:0007669"/>
    <property type="project" value="InterPro"/>
</dbReference>
<dbReference type="PROSITE" id="PS50261">
    <property type="entry name" value="G_PROTEIN_RECEP_F2_4"/>
    <property type="match status" value="1"/>
</dbReference>
<feature type="transmembrane region" description="Helical" evidence="6">
    <location>
        <begin position="12"/>
        <end position="32"/>
    </location>
</feature>
<dbReference type="GO" id="GO:0007166">
    <property type="term" value="P:cell surface receptor signaling pathway"/>
    <property type="evidence" value="ECO:0007669"/>
    <property type="project" value="InterPro"/>
</dbReference>
<evidence type="ECO:0000256" key="1">
    <source>
        <dbReference type="ARBA" id="ARBA00004141"/>
    </source>
</evidence>
<dbReference type="PANTHER" id="PTHR45813">
    <property type="entry name" value="IG-LIKE DOMAIN-CONTAINING PROTEIN"/>
    <property type="match status" value="1"/>
</dbReference>
<organism evidence="8 9">
    <name type="scientific">Gadus morhua</name>
    <name type="common">Atlantic cod</name>
    <dbReference type="NCBI Taxonomy" id="8049"/>
    <lineage>
        <taxon>Eukaryota</taxon>
        <taxon>Metazoa</taxon>
        <taxon>Chordata</taxon>
        <taxon>Craniata</taxon>
        <taxon>Vertebrata</taxon>
        <taxon>Euteleostomi</taxon>
        <taxon>Actinopterygii</taxon>
        <taxon>Neopterygii</taxon>
        <taxon>Teleostei</taxon>
        <taxon>Neoteleostei</taxon>
        <taxon>Acanthomorphata</taxon>
        <taxon>Zeiogadaria</taxon>
        <taxon>Gadariae</taxon>
        <taxon>Gadiformes</taxon>
        <taxon>Gadoidei</taxon>
        <taxon>Gadidae</taxon>
        <taxon>Gadus</taxon>
    </lineage>
</organism>
<evidence type="ECO:0000313" key="8">
    <source>
        <dbReference type="Ensembl" id="ENSGMOP00000025780.1"/>
    </source>
</evidence>
<feature type="domain" description="G-protein coupled receptors family 2 profile 2" evidence="7">
    <location>
        <begin position="98"/>
        <end position="342"/>
    </location>
</feature>